<evidence type="ECO:0000313" key="13">
    <source>
        <dbReference type="EMBL" id="OTF69508.1"/>
    </source>
</evidence>
<organism evidence="13 14">
    <name type="scientific">Euroglyphus maynei</name>
    <name type="common">Mayne's house dust mite</name>
    <dbReference type="NCBI Taxonomy" id="6958"/>
    <lineage>
        <taxon>Eukaryota</taxon>
        <taxon>Metazoa</taxon>
        <taxon>Ecdysozoa</taxon>
        <taxon>Arthropoda</taxon>
        <taxon>Chelicerata</taxon>
        <taxon>Arachnida</taxon>
        <taxon>Acari</taxon>
        <taxon>Acariformes</taxon>
        <taxon>Sarcoptiformes</taxon>
        <taxon>Astigmata</taxon>
        <taxon>Psoroptidia</taxon>
        <taxon>Analgoidea</taxon>
        <taxon>Pyroglyphidae</taxon>
        <taxon>Pyroglyphinae</taxon>
        <taxon>Euroglyphus</taxon>
    </lineage>
</organism>
<name>A0A1Y3ANM2_EURMA</name>
<keyword evidence="7" id="KW-0067">ATP-binding</keyword>
<sequence length="164" mass="18545">MRIGIHTGMILSGLLGLKKWQFDIWSIDTMKASQMEQEGRPGFVHITMASLQQIPADLLQNLSIIENNVLKNETTYLIQRTNIATNDRKPNQSINYLSTKEQSTSTIDCSLSSTSSSIDPQLPHHNHNDDCMRRLNRQVSIVEEDVFLTAATNSHQDQQSYGSR</sequence>
<keyword evidence="10" id="KW-0472">Membrane</keyword>
<dbReference type="GO" id="GO:0007189">
    <property type="term" value="P:adenylate cyclase-activating G protein-coupled receptor signaling pathway"/>
    <property type="evidence" value="ECO:0007669"/>
    <property type="project" value="TreeGrafter"/>
</dbReference>
<feature type="domain" description="Guanylate cyclase" evidence="12">
    <location>
        <begin position="1"/>
        <end position="36"/>
    </location>
</feature>
<evidence type="ECO:0000313" key="14">
    <source>
        <dbReference type="Proteomes" id="UP000194236"/>
    </source>
</evidence>
<dbReference type="SUPFAM" id="SSF55073">
    <property type="entry name" value="Nucleotide cyclase"/>
    <property type="match status" value="1"/>
</dbReference>
<evidence type="ECO:0000256" key="1">
    <source>
        <dbReference type="ARBA" id="ARBA00001593"/>
    </source>
</evidence>
<dbReference type="Proteomes" id="UP000194236">
    <property type="component" value="Unassembled WGS sequence"/>
</dbReference>
<dbReference type="EMBL" id="MUJZ01070115">
    <property type="protein sequence ID" value="OTF69508.1"/>
    <property type="molecule type" value="Genomic_DNA"/>
</dbReference>
<dbReference type="GO" id="GO:0046872">
    <property type="term" value="F:metal ion binding"/>
    <property type="evidence" value="ECO:0007669"/>
    <property type="project" value="UniProtKB-KW"/>
</dbReference>
<keyword evidence="11" id="KW-0456">Lyase</keyword>
<evidence type="ECO:0000259" key="12">
    <source>
        <dbReference type="PROSITE" id="PS50125"/>
    </source>
</evidence>
<evidence type="ECO:0000256" key="11">
    <source>
        <dbReference type="ARBA" id="ARBA00023239"/>
    </source>
</evidence>
<dbReference type="PROSITE" id="PS50125">
    <property type="entry name" value="GUANYLATE_CYCLASE_2"/>
    <property type="match status" value="1"/>
</dbReference>
<evidence type="ECO:0000256" key="9">
    <source>
        <dbReference type="ARBA" id="ARBA00022989"/>
    </source>
</evidence>
<comment type="caution">
    <text evidence="13">The sequence shown here is derived from an EMBL/GenBank/DDBJ whole genome shotgun (WGS) entry which is preliminary data.</text>
</comment>
<dbReference type="GO" id="GO:0009190">
    <property type="term" value="P:cyclic nucleotide biosynthetic process"/>
    <property type="evidence" value="ECO:0007669"/>
    <property type="project" value="InterPro"/>
</dbReference>
<keyword evidence="8" id="KW-0460">Magnesium</keyword>
<keyword evidence="5" id="KW-0479">Metal-binding</keyword>
<dbReference type="GO" id="GO:0005524">
    <property type="term" value="F:ATP binding"/>
    <property type="evidence" value="ECO:0007669"/>
    <property type="project" value="UniProtKB-KW"/>
</dbReference>
<evidence type="ECO:0000256" key="3">
    <source>
        <dbReference type="ARBA" id="ARBA00012201"/>
    </source>
</evidence>
<dbReference type="Pfam" id="PF00211">
    <property type="entry name" value="Guanylate_cyc"/>
    <property type="match status" value="1"/>
</dbReference>
<evidence type="ECO:0000256" key="2">
    <source>
        <dbReference type="ARBA" id="ARBA00004141"/>
    </source>
</evidence>
<evidence type="ECO:0000256" key="10">
    <source>
        <dbReference type="ARBA" id="ARBA00023136"/>
    </source>
</evidence>
<keyword evidence="6" id="KW-0547">Nucleotide-binding</keyword>
<protein>
    <recommendedName>
        <fullName evidence="3">adenylate cyclase</fullName>
        <ecNumber evidence="3">4.6.1.1</ecNumber>
    </recommendedName>
</protein>
<comment type="subcellular location">
    <subcellularLocation>
        <location evidence="2">Membrane</location>
        <topology evidence="2">Multi-pass membrane protein</topology>
    </subcellularLocation>
</comment>
<reference evidence="13 14" key="1">
    <citation type="submission" date="2017-03" db="EMBL/GenBank/DDBJ databases">
        <title>Genome Survey of Euroglyphus maynei.</title>
        <authorList>
            <person name="Arlian L.G."/>
            <person name="Morgan M.S."/>
            <person name="Rider S.D."/>
        </authorList>
    </citation>
    <scope>NUCLEOTIDE SEQUENCE [LARGE SCALE GENOMIC DNA]</scope>
    <source>
        <strain evidence="13">Arlian Lab</strain>
        <tissue evidence="13">Whole body</tissue>
    </source>
</reference>
<dbReference type="PANTHER" id="PTHR45627:SF12">
    <property type="entry name" value="ADENYLATE CYCLASE TYPE 2"/>
    <property type="match status" value="1"/>
</dbReference>
<comment type="catalytic activity">
    <reaction evidence="1">
        <text>ATP = 3',5'-cyclic AMP + diphosphate</text>
        <dbReference type="Rhea" id="RHEA:15389"/>
        <dbReference type="ChEBI" id="CHEBI:30616"/>
        <dbReference type="ChEBI" id="CHEBI:33019"/>
        <dbReference type="ChEBI" id="CHEBI:58165"/>
        <dbReference type="EC" id="4.6.1.1"/>
    </reaction>
</comment>
<feature type="non-terminal residue" evidence="13">
    <location>
        <position position="164"/>
    </location>
</feature>
<proteinExistence type="predicted"/>
<dbReference type="Gene3D" id="3.30.70.1230">
    <property type="entry name" value="Nucleotide cyclase"/>
    <property type="match status" value="1"/>
</dbReference>
<evidence type="ECO:0000256" key="8">
    <source>
        <dbReference type="ARBA" id="ARBA00022842"/>
    </source>
</evidence>
<keyword evidence="14" id="KW-1185">Reference proteome</keyword>
<evidence type="ECO:0000256" key="4">
    <source>
        <dbReference type="ARBA" id="ARBA00022692"/>
    </source>
</evidence>
<dbReference type="InterPro" id="IPR029787">
    <property type="entry name" value="Nucleotide_cyclase"/>
</dbReference>
<dbReference type="PANTHER" id="PTHR45627">
    <property type="entry name" value="ADENYLATE CYCLASE TYPE 1"/>
    <property type="match status" value="1"/>
</dbReference>
<dbReference type="GO" id="GO:0004016">
    <property type="term" value="F:adenylate cyclase activity"/>
    <property type="evidence" value="ECO:0007669"/>
    <property type="project" value="UniProtKB-EC"/>
</dbReference>
<accession>A0A1Y3ANM2</accession>
<dbReference type="AlphaFoldDB" id="A0A1Y3ANM2"/>
<dbReference type="InterPro" id="IPR001054">
    <property type="entry name" value="A/G_cyclase"/>
</dbReference>
<evidence type="ECO:0000256" key="5">
    <source>
        <dbReference type="ARBA" id="ARBA00022723"/>
    </source>
</evidence>
<gene>
    <name evidence="13" type="ORF">BLA29_011541</name>
</gene>
<dbReference type="EC" id="4.6.1.1" evidence="3"/>
<keyword evidence="9" id="KW-1133">Transmembrane helix</keyword>
<dbReference type="GO" id="GO:0005886">
    <property type="term" value="C:plasma membrane"/>
    <property type="evidence" value="ECO:0007669"/>
    <property type="project" value="TreeGrafter"/>
</dbReference>
<dbReference type="GO" id="GO:0035556">
    <property type="term" value="P:intracellular signal transduction"/>
    <property type="evidence" value="ECO:0007669"/>
    <property type="project" value="InterPro"/>
</dbReference>
<dbReference type="OrthoDB" id="10261550at2759"/>
<keyword evidence="4" id="KW-0812">Transmembrane</keyword>
<evidence type="ECO:0000256" key="7">
    <source>
        <dbReference type="ARBA" id="ARBA00022840"/>
    </source>
</evidence>
<evidence type="ECO:0000256" key="6">
    <source>
        <dbReference type="ARBA" id="ARBA00022741"/>
    </source>
</evidence>